<protein>
    <submittedName>
        <fullName evidence="1">Uncharacterized protein</fullName>
    </submittedName>
</protein>
<keyword evidence="2" id="KW-1185">Reference proteome</keyword>
<proteinExistence type="predicted"/>
<organism evidence="1 2">
    <name type="scientific">Stylosanthes scabra</name>
    <dbReference type="NCBI Taxonomy" id="79078"/>
    <lineage>
        <taxon>Eukaryota</taxon>
        <taxon>Viridiplantae</taxon>
        <taxon>Streptophyta</taxon>
        <taxon>Embryophyta</taxon>
        <taxon>Tracheophyta</taxon>
        <taxon>Spermatophyta</taxon>
        <taxon>Magnoliopsida</taxon>
        <taxon>eudicotyledons</taxon>
        <taxon>Gunneridae</taxon>
        <taxon>Pentapetalae</taxon>
        <taxon>rosids</taxon>
        <taxon>fabids</taxon>
        <taxon>Fabales</taxon>
        <taxon>Fabaceae</taxon>
        <taxon>Papilionoideae</taxon>
        <taxon>50 kb inversion clade</taxon>
        <taxon>dalbergioids sensu lato</taxon>
        <taxon>Dalbergieae</taxon>
        <taxon>Pterocarpus clade</taxon>
        <taxon>Stylosanthes</taxon>
    </lineage>
</organism>
<sequence>MDFSAPSPTYNFSGSIETMGAAVEGVENFIELLKRWWSLSRQVDVALLYVGWLLGGGNYRKNSNFLELLYLCLNLCSINHFNCSNVKIFLMIKLFCLIG</sequence>
<comment type="caution">
    <text evidence="1">The sequence shown here is derived from an EMBL/GenBank/DDBJ whole genome shotgun (WGS) entry which is preliminary data.</text>
</comment>
<accession>A0ABU6TD36</accession>
<evidence type="ECO:0000313" key="2">
    <source>
        <dbReference type="Proteomes" id="UP001341840"/>
    </source>
</evidence>
<reference evidence="1 2" key="1">
    <citation type="journal article" date="2023" name="Plants (Basel)">
        <title>Bridging the Gap: Combining Genomics and Transcriptomics Approaches to Understand Stylosanthes scabra, an Orphan Legume from the Brazilian Caatinga.</title>
        <authorList>
            <person name="Ferreira-Neto J.R.C."/>
            <person name="da Silva M.D."/>
            <person name="Binneck E."/>
            <person name="de Melo N.F."/>
            <person name="da Silva R.H."/>
            <person name="de Melo A.L.T.M."/>
            <person name="Pandolfi V."/>
            <person name="Bustamante F.O."/>
            <person name="Brasileiro-Vidal A.C."/>
            <person name="Benko-Iseppon A.M."/>
        </authorList>
    </citation>
    <scope>NUCLEOTIDE SEQUENCE [LARGE SCALE GENOMIC DNA]</scope>
    <source>
        <tissue evidence="1">Leaves</tissue>
    </source>
</reference>
<dbReference type="EMBL" id="JASCZI010090798">
    <property type="protein sequence ID" value="MED6146632.1"/>
    <property type="molecule type" value="Genomic_DNA"/>
</dbReference>
<evidence type="ECO:0000313" key="1">
    <source>
        <dbReference type="EMBL" id="MED6146632.1"/>
    </source>
</evidence>
<dbReference type="Proteomes" id="UP001341840">
    <property type="component" value="Unassembled WGS sequence"/>
</dbReference>
<gene>
    <name evidence="1" type="ORF">PIB30_036317</name>
</gene>
<name>A0ABU6TD36_9FABA</name>